<gene>
    <name evidence="7" type="ORF">HUK82_04965</name>
</gene>
<dbReference type="GO" id="GO:0016813">
    <property type="term" value="F:hydrolase activity, acting on carbon-nitrogen (but not peptide) bonds, in linear amidines"/>
    <property type="evidence" value="ECO:0007669"/>
    <property type="project" value="InterPro"/>
</dbReference>
<dbReference type="Proteomes" id="UP000585665">
    <property type="component" value="Unassembled WGS sequence"/>
</dbReference>
<comment type="similarity">
    <text evidence="2">Belongs to the peptidase M20 family.</text>
</comment>
<evidence type="ECO:0000313" key="7">
    <source>
        <dbReference type="EMBL" id="NVN39913.1"/>
    </source>
</evidence>
<organism evidence="7 8">
    <name type="scientific">Ameyamaea chiangmaiensis</name>
    <dbReference type="NCBI Taxonomy" id="442969"/>
    <lineage>
        <taxon>Bacteria</taxon>
        <taxon>Pseudomonadati</taxon>
        <taxon>Pseudomonadota</taxon>
        <taxon>Alphaproteobacteria</taxon>
        <taxon>Acetobacterales</taxon>
        <taxon>Acetobacteraceae</taxon>
        <taxon>Ameyamaea</taxon>
    </lineage>
</organism>
<accession>A0A850PAD7</accession>
<sequence length="314" mass="33008">MGPYSDMEGGLFRPYLGPAHHATIERLTEWMTQAGLSVRLDGAGTLIGRYEGSVPNAPALVIGSHIDSVRDGGRYDGMLGVVLGIEAVAVLHAESLRLPYAIEVVGFGDEEGSRFPVSMLTSRAFAGTLGGQDLTLCDAAGVRLDDALAAFGLSSRSLPDAARSPADLRAYLEVHIEQGPVLEAERRSLGVVDAIAGQYRFQATVRGTAGHAGTMAMSLRRDALAAAAEMVLAIETCGRAGPDDLVATVGRMEVRPGASNVVPGEVVFTLDIRAGNDVVRGRAADAVCAALHQIARRRDVSLDLVRQQDLPATP</sequence>
<dbReference type="SUPFAM" id="SSF55031">
    <property type="entry name" value="Bacterial exopeptidase dimerisation domain"/>
    <property type="match status" value="1"/>
</dbReference>
<dbReference type="AlphaFoldDB" id="A0A850PAD7"/>
<keyword evidence="8" id="KW-1185">Reference proteome</keyword>
<proteinExistence type="inferred from homology"/>
<dbReference type="NCBIfam" id="TIGR01879">
    <property type="entry name" value="hydantase"/>
    <property type="match status" value="1"/>
</dbReference>
<evidence type="ECO:0000256" key="2">
    <source>
        <dbReference type="ARBA" id="ARBA00006153"/>
    </source>
</evidence>
<dbReference type="PANTHER" id="PTHR32494:SF19">
    <property type="entry name" value="ALLANTOATE DEIMINASE-RELATED"/>
    <property type="match status" value="1"/>
</dbReference>
<evidence type="ECO:0000256" key="3">
    <source>
        <dbReference type="ARBA" id="ARBA00011738"/>
    </source>
</evidence>
<dbReference type="Gene3D" id="3.40.630.10">
    <property type="entry name" value="Zn peptidases"/>
    <property type="match status" value="1"/>
</dbReference>
<evidence type="ECO:0000313" key="8">
    <source>
        <dbReference type="Proteomes" id="UP000585665"/>
    </source>
</evidence>
<dbReference type="SUPFAM" id="SSF53187">
    <property type="entry name" value="Zn-dependent exopeptidases"/>
    <property type="match status" value="1"/>
</dbReference>
<dbReference type="InterPro" id="IPR002933">
    <property type="entry name" value="Peptidase_M20"/>
</dbReference>
<dbReference type="Pfam" id="PF01546">
    <property type="entry name" value="Peptidase_M20"/>
    <property type="match status" value="1"/>
</dbReference>
<keyword evidence="5 7" id="KW-0378">Hydrolase</keyword>
<feature type="non-terminal residue" evidence="7">
    <location>
        <position position="314"/>
    </location>
</feature>
<evidence type="ECO:0000256" key="6">
    <source>
        <dbReference type="ARBA" id="ARBA00023211"/>
    </source>
</evidence>
<keyword evidence="4" id="KW-0479">Metal-binding</keyword>
<dbReference type="GO" id="GO:0046872">
    <property type="term" value="F:metal ion binding"/>
    <property type="evidence" value="ECO:0007669"/>
    <property type="project" value="UniProtKB-KW"/>
</dbReference>
<keyword evidence="6" id="KW-0464">Manganese</keyword>
<dbReference type="InterPro" id="IPR036264">
    <property type="entry name" value="Bact_exopeptidase_dim_dom"/>
</dbReference>
<evidence type="ECO:0000256" key="1">
    <source>
        <dbReference type="ARBA" id="ARBA00001936"/>
    </source>
</evidence>
<evidence type="ECO:0000256" key="4">
    <source>
        <dbReference type="ARBA" id="ARBA00022723"/>
    </source>
</evidence>
<dbReference type="PANTHER" id="PTHR32494">
    <property type="entry name" value="ALLANTOATE DEIMINASE-RELATED"/>
    <property type="match status" value="1"/>
</dbReference>
<comment type="subunit">
    <text evidence="3">Homodimer.</text>
</comment>
<dbReference type="EMBL" id="JABXXR010000021">
    <property type="protein sequence ID" value="NVN39913.1"/>
    <property type="molecule type" value="Genomic_DNA"/>
</dbReference>
<name>A0A850PAD7_9PROT</name>
<dbReference type="InterPro" id="IPR010158">
    <property type="entry name" value="Amidase_Cbmase"/>
</dbReference>
<comment type="cofactor">
    <cofactor evidence="1">
        <name>Mn(2+)</name>
        <dbReference type="ChEBI" id="CHEBI:29035"/>
    </cofactor>
</comment>
<protein>
    <submittedName>
        <fullName evidence="7">Zn-dependent hydrolase</fullName>
    </submittedName>
</protein>
<dbReference type="Gene3D" id="3.30.70.360">
    <property type="match status" value="1"/>
</dbReference>
<evidence type="ECO:0000256" key="5">
    <source>
        <dbReference type="ARBA" id="ARBA00022801"/>
    </source>
</evidence>
<comment type="caution">
    <text evidence="7">The sequence shown here is derived from an EMBL/GenBank/DDBJ whole genome shotgun (WGS) entry which is preliminary data.</text>
</comment>
<reference evidence="7 8" key="1">
    <citation type="submission" date="2020-06" db="EMBL/GenBank/DDBJ databases">
        <title>Description of novel acetic acid bacteria.</title>
        <authorList>
            <person name="Sombolestani A."/>
        </authorList>
    </citation>
    <scope>NUCLEOTIDE SEQUENCE [LARGE SCALE GENOMIC DNA]</scope>
    <source>
        <strain evidence="7 8">LMG 27010</strain>
    </source>
</reference>